<feature type="compositionally biased region" description="Basic and acidic residues" evidence="1">
    <location>
        <begin position="92"/>
        <end position="110"/>
    </location>
</feature>
<feature type="compositionally biased region" description="Basic and acidic residues" evidence="1">
    <location>
        <begin position="176"/>
        <end position="192"/>
    </location>
</feature>
<evidence type="ECO:0000313" key="4">
    <source>
        <dbReference type="WBParaSite" id="HPBE_0000517401-mRNA-1"/>
    </source>
</evidence>
<reference evidence="4" key="2">
    <citation type="submission" date="2019-09" db="UniProtKB">
        <authorList>
            <consortium name="WormBaseParasite"/>
        </authorList>
    </citation>
    <scope>IDENTIFICATION</scope>
</reference>
<dbReference type="EMBL" id="UZAH01025426">
    <property type="protein sequence ID" value="VDO63636.1"/>
    <property type="molecule type" value="Genomic_DNA"/>
</dbReference>
<dbReference type="AlphaFoldDB" id="A0A183FFA9"/>
<accession>A0A3P7WS35</accession>
<protein>
    <submittedName>
        <fullName evidence="4">Kin17_mid domain-containing protein</fullName>
    </submittedName>
</protein>
<evidence type="ECO:0000313" key="3">
    <source>
        <dbReference type="Proteomes" id="UP000050761"/>
    </source>
</evidence>
<proteinExistence type="predicted"/>
<accession>A0A183FFA9</accession>
<organism evidence="3 4">
    <name type="scientific">Heligmosomoides polygyrus</name>
    <name type="common">Parasitic roundworm</name>
    <dbReference type="NCBI Taxonomy" id="6339"/>
    <lineage>
        <taxon>Eukaryota</taxon>
        <taxon>Metazoa</taxon>
        <taxon>Ecdysozoa</taxon>
        <taxon>Nematoda</taxon>
        <taxon>Chromadorea</taxon>
        <taxon>Rhabditida</taxon>
        <taxon>Rhabditina</taxon>
        <taxon>Rhabditomorpha</taxon>
        <taxon>Strongyloidea</taxon>
        <taxon>Heligmosomidae</taxon>
        <taxon>Heligmosomoides</taxon>
    </lineage>
</organism>
<name>A0A183FFA9_HELPZ</name>
<dbReference type="OrthoDB" id="5800121at2759"/>
<dbReference type="Proteomes" id="UP000050761">
    <property type="component" value="Unassembled WGS sequence"/>
</dbReference>
<dbReference type="WBParaSite" id="HPBE_0000517401-mRNA-1">
    <property type="protein sequence ID" value="HPBE_0000517401-mRNA-1"/>
    <property type="gene ID" value="HPBE_0000517401"/>
</dbReference>
<keyword evidence="3" id="KW-1185">Reference proteome</keyword>
<feature type="region of interest" description="Disordered" evidence="1">
    <location>
        <begin position="87"/>
        <end position="192"/>
    </location>
</feature>
<evidence type="ECO:0000313" key="2">
    <source>
        <dbReference type="EMBL" id="VDO63636.1"/>
    </source>
</evidence>
<reference evidence="2 3" key="1">
    <citation type="submission" date="2018-11" db="EMBL/GenBank/DDBJ databases">
        <authorList>
            <consortium name="Pathogen Informatics"/>
        </authorList>
    </citation>
    <scope>NUCLEOTIDE SEQUENCE [LARGE SCALE GENOMIC DNA]</scope>
</reference>
<feature type="compositionally biased region" description="Basic and acidic residues" evidence="1">
    <location>
        <begin position="160"/>
        <end position="169"/>
    </location>
</feature>
<sequence length="207" mass="23570">METKVLHWARGHTHGPHSTDTIRLKFSVAPIADKMREAYLRWYDHVLRRKEDSAKTCKTGLKLEVSGKRPREQHWADTLHVDKKVAGGHPHLALDRERWRHDTSKADPTMKRGKILSSAENANNGTPRKRSKSASEDATSDDQKKSGKKKKKSGSDDFVSEDRKKRSSTEEGNNDVQKKTSSEDDPNQRRSFECAAFENAMKKSFEA</sequence>
<gene>
    <name evidence="2" type="ORF">HPBE_LOCUS5175</name>
</gene>
<evidence type="ECO:0000256" key="1">
    <source>
        <dbReference type="SAM" id="MobiDB-lite"/>
    </source>
</evidence>